<evidence type="ECO:0000313" key="2">
    <source>
        <dbReference type="Proteomes" id="UP000036403"/>
    </source>
</evidence>
<reference evidence="1 2" key="1">
    <citation type="submission" date="2015-04" db="EMBL/GenBank/DDBJ databases">
        <title>Lasius niger genome sequencing.</title>
        <authorList>
            <person name="Konorov E.A."/>
            <person name="Nikitin M.A."/>
            <person name="Kirill M.V."/>
            <person name="Chang P."/>
        </authorList>
    </citation>
    <scope>NUCLEOTIDE SEQUENCE [LARGE SCALE GENOMIC DNA]</scope>
    <source>
        <tissue evidence="1">Whole</tissue>
    </source>
</reference>
<evidence type="ECO:0000313" key="1">
    <source>
        <dbReference type="EMBL" id="KMQ81522.1"/>
    </source>
</evidence>
<proteinExistence type="predicted"/>
<sequence length="52" mass="6090">MTDILNIEDEPIFDDRIVKIETHAYNPFANTTFGHSDEIRIPIQQQDLYTLP</sequence>
<name>A0A0J7JTI9_LASNI</name>
<dbReference type="EMBL" id="LBMM01034734">
    <property type="protein sequence ID" value="KMQ81522.1"/>
    <property type="molecule type" value="Genomic_DNA"/>
</dbReference>
<keyword evidence="2" id="KW-1185">Reference proteome</keyword>
<gene>
    <name evidence="1" type="ORF">RF55_26088</name>
</gene>
<dbReference type="Proteomes" id="UP000036403">
    <property type="component" value="Unassembled WGS sequence"/>
</dbReference>
<feature type="non-terminal residue" evidence="1">
    <location>
        <position position="52"/>
    </location>
</feature>
<accession>A0A0J7JTI9</accession>
<dbReference type="PaxDb" id="67767-A0A0J7JTI9"/>
<dbReference type="OrthoDB" id="6746907at2759"/>
<comment type="caution">
    <text evidence="1">The sequence shown here is derived from an EMBL/GenBank/DDBJ whole genome shotgun (WGS) entry which is preliminary data.</text>
</comment>
<organism evidence="1 2">
    <name type="scientific">Lasius niger</name>
    <name type="common">Black garden ant</name>
    <dbReference type="NCBI Taxonomy" id="67767"/>
    <lineage>
        <taxon>Eukaryota</taxon>
        <taxon>Metazoa</taxon>
        <taxon>Ecdysozoa</taxon>
        <taxon>Arthropoda</taxon>
        <taxon>Hexapoda</taxon>
        <taxon>Insecta</taxon>
        <taxon>Pterygota</taxon>
        <taxon>Neoptera</taxon>
        <taxon>Endopterygota</taxon>
        <taxon>Hymenoptera</taxon>
        <taxon>Apocrita</taxon>
        <taxon>Aculeata</taxon>
        <taxon>Formicoidea</taxon>
        <taxon>Formicidae</taxon>
        <taxon>Formicinae</taxon>
        <taxon>Lasius</taxon>
        <taxon>Lasius</taxon>
    </lineage>
</organism>
<protein>
    <submittedName>
        <fullName evidence="1">Uncharacterized protein</fullName>
    </submittedName>
</protein>
<dbReference type="AlphaFoldDB" id="A0A0J7JTI9"/>